<dbReference type="AlphaFoldDB" id="A0AA40EFD1"/>
<feature type="compositionally biased region" description="Polar residues" evidence="1">
    <location>
        <begin position="1"/>
        <end position="13"/>
    </location>
</feature>
<evidence type="ECO:0000313" key="2">
    <source>
        <dbReference type="EMBL" id="KAK0735516.1"/>
    </source>
</evidence>
<reference evidence="2" key="1">
    <citation type="submission" date="2023-06" db="EMBL/GenBank/DDBJ databases">
        <title>Genome-scale phylogeny and comparative genomics of the fungal order Sordariales.</title>
        <authorList>
            <consortium name="Lawrence Berkeley National Laboratory"/>
            <person name="Hensen N."/>
            <person name="Bonometti L."/>
            <person name="Westerberg I."/>
            <person name="Brannstrom I.O."/>
            <person name="Guillou S."/>
            <person name="Cros-Aarteil S."/>
            <person name="Calhoun S."/>
            <person name="Haridas S."/>
            <person name="Kuo A."/>
            <person name="Mondo S."/>
            <person name="Pangilinan J."/>
            <person name="Riley R."/>
            <person name="Labutti K."/>
            <person name="Andreopoulos B."/>
            <person name="Lipzen A."/>
            <person name="Chen C."/>
            <person name="Yanf M."/>
            <person name="Daum C."/>
            <person name="Ng V."/>
            <person name="Clum A."/>
            <person name="Steindorff A."/>
            <person name="Ohm R."/>
            <person name="Martin F."/>
            <person name="Silar P."/>
            <person name="Natvig D."/>
            <person name="Lalanne C."/>
            <person name="Gautier V."/>
            <person name="Ament-Velasquez S.L."/>
            <person name="Kruys A."/>
            <person name="Hutchinson M.I."/>
            <person name="Powell A.J."/>
            <person name="Barry K."/>
            <person name="Miller A.N."/>
            <person name="Grigoriev I.V."/>
            <person name="Debuchy R."/>
            <person name="Gladieux P."/>
            <person name="Thoren M.H."/>
            <person name="Johannesson H."/>
        </authorList>
    </citation>
    <scope>NUCLEOTIDE SEQUENCE</scope>
    <source>
        <strain evidence="2">CBS 540.89</strain>
    </source>
</reference>
<dbReference type="EMBL" id="JAUKTV010000007">
    <property type="protein sequence ID" value="KAK0735516.1"/>
    <property type="molecule type" value="Genomic_DNA"/>
</dbReference>
<feature type="region of interest" description="Disordered" evidence="1">
    <location>
        <begin position="1"/>
        <end position="22"/>
    </location>
</feature>
<evidence type="ECO:0000256" key="1">
    <source>
        <dbReference type="SAM" id="MobiDB-lite"/>
    </source>
</evidence>
<dbReference type="Proteomes" id="UP001172159">
    <property type="component" value="Unassembled WGS sequence"/>
</dbReference>
<gene>
    <name evidence="2" type="ORF">B0T21DRAFT_412134</name>
</gene>
<comment type="caution">
    <text evidence="2">The sequence shown here is derived from an EMBL/GenBank/DDBJ whole genome shotgun (WGS) entry which is preliminary data.</text>
</comment>
<feature type="compositionally biased region" description="Polar residues" evidence="1">
    <location>
        <begin position="430"/>
        <end position="440"/>
    </location>
</feature>
<keyword evidence="3" id="KW-1185">Reference proteome</keyword>
<accession>A0AA40EFD1</accession>
<protein>
    <submittedName>
        <fullName evidence="2">Uncharacterized protein</fullName>
    </submittedName>
</protein>
<organism evidence="2 3">
    <name type="scientific">Apiosordaria backusii</name>
    <dbReference type="NCBI Taxonomy" id="314023"/>
    <lineage>
        <taxon>Eukaryota</taxon>
        <taxon>Fungi</taxon>
        <taxon>Dikarya</taxon>
        <taxon>Ascomycota</taxon>
        <taxon>Pezizomycotina</taxon>
        <taxon>Sordariomycetes</taxon>
        <taxon>Sordariomycetidae</taxon>
        <taxon>Sordariales</taxon>
        <taxon>Lasiosphaeriaceae</taxon>
        <taxon>Apiosordaria</taxon>
    </lineage>
</organism>
<name>A0AA40EFD1_9PEZI</name>
<feature type="region of interest" description="Disordered" evidence="1">
    <location>
        <begin position="409"/>
        <end position="440"/>
    </location>
</feature>
<proteinExistence type="predicted"/>
<sequence length="440" mass="50513">MKASSGNPAQSSNKRAKRAHEKTLEALVKARQDFQSWTTALQKSEKESDRQFDKRYKEQWLYMKISCFLSAEERCKEMKRLTDSKQKADEARKQRAEFWYKITVSKQNLEEEIKKREEILKNWKDDRPAFGAKTLPGAQNHNAFPKFCTPECLLGLKQGGKLDMSCPNAARHQQVKKRGRHPISAIKLKFLINEQLSREQDDYQNLRCIGESMPGQPTYSRLGAFCSEPYGYTFLAKGYTYWWKRRAAHELDMYNRIDTFVKNGRERVVPVCFGLFDLPVPYPLPAQPEIKQHGENLGHILLLSYGTVATSTAADSSLGFDETMANKQLRTAVMGKYGIGFSEGTEYIALWENGRLMAIGLDEGSVIQWRYPVTRLRKKRLSRSLSVERFMANKVRYYERLRKRIEEKKKAGGATPPRWVPMVVDGTPGSPDNSLGSELP</sequence>
<evidence type="ECO:0000313" key="3">
    <source>
        <dbReference type="Proteomes" id="UP001172159"/>
    </source>
</evidence>